<dbReference type="EMBL" id="CP071504">
    <property type="protein sequence ID" value="QSX30142.1"/>
    <property type="molecule type" value="Genomic_DNA"/>
</dbReference>
<keyword evidence="1" id="KW-0813">Transport</keyword>
<proteinExistence type="inferred from homology"/>
<keyword evidence="4" id="KW-0408">Iron</keyword>
<dbReference type="RefSeq" id="WP_207325094.1">
    <property type="nucleotide sequence ID" value="NZ_CP071504.1"/>
</dbReference>
<reference evidence="6 7" key="1">
    <citation type="submission" date="2021-03" db="EMBL/GenBank/DDBJ databases">
        <title>Novel species identification of genus Shewanella.</title>
        <authorList>
            <person name="Liu G."/>
            <person name="Zhang Q."/>
        </authorList>
    </citation>
    <scope>NUCLEOTIDE SEQUENCE [LARGE SCALE GENOMIC DNA]</scope>
    <source>
        <strain evidence="6 7">FJAT-53726</strain>
    </source>
</reference>
<dbReference type="Pfam" id="PF01152">
    <property type="entry name" value="Bac_globin"/>
    <property type="match status" value="1"/>
</dbReference>
<keyword evidence="2" id="KW-0349">Heme</keyword>
<keyword evidence="3" id="KW-0479">Metal-binding</keyword>
<dbReference type="GO" id="GO:0020037">
    <property type="term" value="F:heme binding"/>
    <property type="evidence" value="ECO:0007669"/>
    <property type="project" value="InterPro"/>
</dbReference>
<dbReference type="KEGG" id="scyp:JYB88_00175"/>
<dbReference type="CDD" id="cd14773">
    <property type="entry name" value="TrHb2_PhHbO-like_O"/>
    <property type="match status" value="1"/>
</dbReference>
<dbReference type="InterPro" id="IPR001486">
    <property type="entry name" value="Hemoglobin_trunc"/>
</dbReference>
<comment type="similarity">
    <text evidence="5">Belongs to the truncated hemoglobin family. Group II subfamily.</text>
</comment>
<dbReference type="PANTHER" id="PTHR47366">
    <property type="entry name" value="TWO-ON-TWO HEMOGLOBIN-3"/>
    <property type="match status" value="1"/>
</dbReference>
<protein>
    <submittedName>
        <fullName evidence="6">Group II truncated hemoglobin</fullName>
    </submittedName>
</protein>
<evidence type="ECO:0000256" key="2">
    <source>
        <dbReference type="ARBA" id="ARBA00022617"/>
    </source>
</evidence>
<organism evidence="6 7">
    <name type="scientific">Shewanella cyperi</name>
    <dbReference type="NCBI Taxonomy" id="2814292"/>
    <lineage>
        <taxon>Bacteria</taxon>
        <taxon>Pseudomonadati</taxon>
        <taxon>Pseudomonadota</taxon>
        <taxon>Gammaproteobacteria</taxon>
        <taxon>Alteromonadales</taxon>
        <taxon>Shewanellaceae</taxon>
        <taxon>Shewanella</taxon>
    </lineage>
</organism>
<evidence type="ECO:0000313" key="6">
    <source>
        <dbReference type="EMBL" id="QSX30142.1"/>
    </source>
</evidence>
<evidence type="ECO:0000256" key="3">
    <source>
        <dbReference type="ARBA" id="ARBA00022723"/>
    </source>
</evidence>
<dbReference type="AlphaFoldDB" id="A0A974XKK8"/>
<dbReference type="Gene3D" id="1.10.490.10">
    <property type="entry name" value="Globins"/>
    <property type="match status" value="1"/>
</dbReference>
<dbReference type="SUPFAM" id="SSF46458">
    <property type="entry name" value="Globin-like"/>
    <property type="match status" value="1"/>
</dbReference>
<dbReference type="InterPro" id="IPR009050">
    <property type="entry name" value="Globin-like_sf"/>
</dbReference>
<evidence type="ECO:0000313" key="7">
    <source>
        <dbReference type="Proteomes" id="UP000663281"/>
    </source>
</evidence>
<accession>A0A974XKK8</accession>
<name>A0A974XKK8_9GAMM</name>
<dbReference type="Proteomes" id="UP000663281">
    <property type="component" value="Chromosome"/>
</dbReference>
<sequence length="149" mass="17468">MNWFKKLLPQRPASQTAHQDDRDPKQSNAYDMIGGDNTLKAIAHSFYQRMQQGDDTRELLAVHRAPLAQSEQKLYEFLSGWLGGPQLFQQKYGHPALRARHMPFAIDEQLRDQWLICMRYALEQHITNPEHRQVIYRAIATLADHMRNQ</sequence>
<dbReference type="InterPro" id="IPR012292">
    <property type="entry name" value="Globin/Proto"/>
</dbReference>
<dbReference type="GO" id="GO:0019825">
    <property type="term" value="F:oxygen binding"/>
    <property type="evidence" value="ECO:0007669"/>
    <property type="project" value="InterPro"/>
</dbReference>
<keyword evidence="7" id="KW-1185">Reference proteome</keyword>
<evidence type="ECO:0000256" key="4">
    <source>
        <dbReference type="ARBA" id="ARBA00023004"/>
    </source>
</evidence>
<dbReference type="GO" id="GO:0005344">
    <property type="term" value="F:oxygen carrier activity"/>
    <property type="evidence" value="ECO:0007669"/>
    <property type="project" value="InterPro"/>
</dbReference>
<dbReference type="GO" id="GO:0046872">
    <property type="term" value="F:metal ion binding"/>
    <property type="evidence" value="ECO:0007669"/>
    <property type="project" value="UniProtKB-KW"/>
</dbReference>
<evidence type="ECO:0000256" key="1">
    <source>
        <dbReference type="ARBA" id="ARBA00022448"/>
    </source>
</evidence>
<evidence type="ECO:0000256" key="5">
    <source>
        <dbReference type="ARBA" id="ARBA00034496"/>
    </source>
</evidence>
<dbReference type="PANTHER" id="PTHR47366:SF1">
    <property type="entry name" value="TWO-ON-TWO HEMOGLOBIN-3"/>
    <property type="match status" value="1"/>
</dbReference>
<gene>
    <name evidence="6" type="ORF">JYB88_00175</name>
</gene>
<dbReference type="InterPro" id="IPR044203">
    <property type="entry name" value="GlbO/GLB3-like"/>
</dbReference>